<gene>
    <name evidence="1" type="ORF">BCV71DRAFT_266327</name>
</gene>
<name>A0A1X0RUN0_RHIZD</name>
<accession>A0A1X0RUN0</accession>
<reference evidence="1 2" key="1">
    <citation type="journal article" date="2016" name="Proc. Natl. Acad. Sci. U.S.A.">
        <title>Lipid metabolic changes in an early divergent fungus govern the establishment of a mutualistic symbiosis with endobacteria.</title>
        <authorList>
            <person name="Lastovetsky O.A."/>
            <person name="Gaspar M.L."/>
            <person name="Mondo S.J."/>
            <person name="LaButti K.M."/>
            <person name="Sandor L."/>
            <person name="Grigoriev I.V."/>
            <person name="Henry S.A."/>
            <person name="Pawlowska T.E."/>
        </authorList>
    </citation>
    <scope>NUCLEOTIDE SEQUENCE [LARGE SCALE GENOMIC DNA]</scope>
    <source>
        <strain evidence="1 2">ATCC 11559</strain>
    </source>
</reference>
<dbReference type="AlphaFoldDB" id="A0A1X0RUN0"/>
<proteinExistence type="predicted"/>
<evidence type="ECO:0000313" key="1">
    <source>
        <dbReference type="EMBL" id="ORE15704.1"/>
    </source>
</evidence>
<organism evidence="1 2">
    <name type="scientific">Rhizopus microsporus</name>
    <dbReference type="NCBI Taxonomy" id="58291"/>
    <lineage>
        <taxon>Eukaryota</taxon>
        <taxon>Fungi</taxon>
        <taxon>Fungi incertae sedis</taxon>
        <taxon>Mucoromycota</taxon>
        <taxon>Mucoromycotina</taxon>
        <taxon>Mucoromycetes</taxon>
        <taxon>Mucorales</taxon>
        <taxon>Mucorineae</taxon>
        <taxon>Rhizopodaceae</taxon>
        <taxon>Rhizopus</taxon>
    </lineage>
</organism>
<evidence type="ECO:0000313" key="2">
    <source>
        <dbReference type="Proteomes" id="UP000242381"/>
    </source>
</evidence>
<dbReference type="EMBL" id="KV921413">
    <property type="protein sequence ID" value="ORE15704.1"/>
    <property type="molecule type" value="Genomic_DNA"/>
</dbReference>
<sequence length="83" mass="9859">MLLLKRCTEYDVERDAIYTKISSNEELQSEHVDMVEKLKMSTEVAQNVRLYEVNNSWKFQVEELYKEVVLSSNYEQQLASNIH</sequence>
<dbReference type="VEuPathDB" id="FungiDB:BCV72DRAFT_332452"/>
<dbReference type="Proteomes" id="UP000242381">
    <property type="component" value="Unassembled WGS sequence"/>
</dbReference>
<protein>
    <submittedName>
        <fullName evidence="1">Uncharacterized protein</fullName>
    </submittedName>
</protein>